<proteinExistence type="predicted"/>
<reference evidence="1" key="1">
    <citation type="submission" date="2020-10" db="EMBL/GenBank/DDBJ databases">
        <authorList>
            <person name="Gilroy R."/>
        </authorList>
    </citation>
    <scope>NUCLEOTIDE SEQUENCE</scope>
    <source>
        <strain evidence="1">B1-8020</strain>
    </source>
</reference>
<sequence>MKRKEETVMKSLGFEQGRSLDDYLIKYLHQRNGSRSRDAEIYAEDFNDITFLKEYDNWMNDGQPIPIRNDRDFFEIQKKVWGKVKAHIHGCYSVEELIKEGYGKEVRL</sequence>
<accession>A0A9D9II65</accession>
<name>A0A9D9II65_9BACT</name>
<reference evidence="1" key="2">
    <citation type="journal article" date="2021" name="PeerJ">
        <title>Extensive microbial diversity within the chicken gut microbiome revealed by metagenomics and culture.</title>
        <authorList>
            <person name="Gilroy R."/>
            <person name="Ravi A."/>
            <person name="Getino M."/>
            <person name="Pursley I."/>
            <person name="Horton D.L."/>
            <person name="Alikhan N.F."/>
            <person name="Baker D."/>
            <person name="Gharbi K."/>
            <person name="Hall N."/>
            <person name="Watson M."/>
            <person name="Adriaenssens E.M."/>
            <person name="Foster-Nyarko E."/>
            <person name="Jarju S."/>
            <person name="Secka A."/>
            <person name="Antonio M."/>
            <person name="Oren A."/>
            <person name="Chaudhuri R.R."/>
            <person name="La Ragione R."/>
            <person name="Hildebrand F."/>
            <person name="Pallen M.J."/>
        </authorList>
    </citation>
    <scope>NUCLEOTIDE SEQUENCE</scope>
    <source>
        <strain evidence="1">B1-8020</strain>
    </source>
</reference>
<evidence type="ECO:0000313" key="2">
    <source>
        <dbReference type="Proteomes" id="UP000823604"/>
    </source>
</evidence>
<evidence type="ECO:0000313" key="1">
    <source>
        <dbReference type="EMBL" id="MBO8472046.1"/>
    </source>
</evidence>
<gene>
    <name evidence="1" type="ORF">IAB81_00235</name>
</gene>
<protein>
    <submittedName>
        <fullName evidence="1">Uncharacterized protein</fullName>
    </submittedName>
</protein>
<comment type="caution">
    <text evidence="1">The sequence shown here is derived from an EMBL/GenBank/DDBJ whole genome shotgun (WGS) entry which is preliminary data.</text>
</comment>
<dbReference type="Proteomes" id="UP000823604">
    <property type="component" value="Unassembled WGS sequence"/>
</dbReference>
<organism evidence="1 2">
    <name type="scientific">Candidatus Merdivivens pullicola</name>
    <dbReference type="NCBI Taxonomy" id="2840872"/>
    <lineage>
        <taxon>Bacteria</taxon>
        <taxon>Pseudomonadati</taxon>
        <taxon>Bacteroidota</taxon>
        <taxon>Bacteroidia</taxon>
        <taxon>Bacteroidales</taxon>
        <taxon>Muribaculaceae</taxon>
        <taxon>Muribaculaceae incertae sedis</taxon>
        <taxon>Candidatus Merdivivens</taxon>
    </lineage>
</organism>
<dbReference type="AlphaFoldDB" id="A0A9D9II65"/>
<dbReference type="EMBL" id="JADIMA010000003">
    <property type="protein sequence ID" value="MBO8472046.1"/>
    <property type="molecule type" value="Genomic_DNA"/>
</dbReference>